<evidence type="ECO:0000256" key="2">
    <source>
        <dbReference type="SAM" id="SignalP"/>
    </source>
</evidence>
<evidence type="ECO:0000313" key="5">
    <source>
        <dbReference type="EMBL" id="RKQ86570.1"/>
    </source>
</evidence>
<dbReference type="GO" id="GO:0003993">
    <property type="term" value="F:acid phosphatase activity"/>
    <property type="evidence" value="ECO:0007669"/>
    <property type="project" value="InterPro"/>
</dbReference>
<keyword evidence="1 2" id="KW-0732">Signal</keyword>
<feature type="chain" id="PRO_5038690710" evidence="2">
    <location>
        <begin position="22"/>
        <end position="589"/>
    </location>
</feature>
<evidence type="ECO:0000256" key="1">
    <source>
        <dbReference type="ARBA" id="ARBA00022729"/>
    </source>
</evidence>
<organism evidence="5 6">
    <name type="scientific">Solirubrobacter pauli</name>
    <dbReference type="NCBI Taxonomy" id="166793"/>
    <lineage>
        <taxon>Bacteria</taxon>
        <taxon>Bacillati</taxon>
        <taxon>Actinomycetota</taxon>
        <taxon>Thermoleophilia</taxon>
        <taxon>Solirubrobacterales</taxon>
        <taxon>Solirubrobacteraceae</taxon>
        <taxon>Solirubrobacter</taxon>
    </lineage>
</organism>
<dbReference type="Gene3D" id="2.60.40.380">
    <property type="entry name" value="Purple acid phosphatase-like, N-terminal"/>
    <property type="match status" value="1"/>
</dbReference>
<dbReference type="GO" id="GO:0046872">
    <property type="term" value="F:metal ion binding"/>
    <property type="evidence" value="ECO:0007669"/>
    <property type="project" value="InterPro"/>
</dbReference>
<sequence>MNAPVAHRALLGAALTAALFAAGINVAQSQSEPTPAYPAAEKHKPTTLADRIVLTHEADPSNSQSVTWRTDTTVKTAQAQIAKSAGGPGFKSSATTVLATRNVQQTSSLGAETVFHTVRFTGLEPKTQYLYRLGDGTNWSEWYEFETAAATAEPFSFVYYGDAQNDIQEHWSRLVRKSYMDAPEAKLFVHAGDLVDTSNNDGQWGEWFKAAGFVNGMKPSIAVPGNHEYSGTTLAPYWRTQFAFPDNGPTQGTPAVIDALKGTVFYTDYQGVRFIALNSNVSAVASALRPEFLEIQRAWLESVLQNNPNKWTVATFHHPMFSTAEGRNNPSQRASWLPVFEKYGVDLVLQGHDHSYGRGNMAEGTTTQTGTSIYVVSVSGPKMYEANDLNWTSNGAIAKKIGMNTQLFQVISVDGETLKYKSKDATGKLYDDFTISKPATGPKVITENLESTKPANVGGSVPNTLSLSLGTPGTLGAFIPGVGKSYEATTEVTVTSTAAEATLSVVDPSTNQPGKLVNGTFALAQPLEAAVNGAFAPVTGTPSALHTWAGPVANDKLNLQFKQTIGADEALRTGSYSKPLTLTLSTTTP</sequence>
<dbReference type="InterPro" id="IPR008963">
    <property type="entry name" value="Purple_acid_Pase-like_N"/>
</dbReference>
<dbReference type="SUPFAM" id="SSF49363">
    <property type="entry name" value="Purple acid phosphatase, N-terminal domain"/>
    <property type="match status" value="1"/>
</dbReference>
<dbReference type="OrthoDB" id="9804511at2"/>
<dbReference type="PANTHER" id="PTHR45867">
    <property type="entry name" value="PURPLE ACID PHOSPHATASE"/>
    <property type="match status" value="1"/>
</dbReference>
<feature type="signal peptide" evidence="2">
    <location>
        <begin position="1"/>
        <end position="21"/>
    </location>
</feature>
<feature type="domain" description="Calcineurin-like phosphoesterase" evidence="3">
    <location>
        <begin position="166"/>
        <end position="356"/>
    </location>
</feature>
<dbReference type="Pfam" id="PF00149">
    <property type="entry name" value="Metallophos"/>
    <property type="match status" value="1"/>
</dbReference>
<dbReference type="InterPro" id="IPR004843">
    <property type="entry name" value="Calcineurin-like_PHP"/>
</dbReference>
<dbReference type="AlphaFoldDB" id="A0A660L4U0"/>
<dbReference type="RefSeq" id="WP_121254412.1">
    <property type="nucleotide sequence ID" value="NZ_RBIL01000002.1"/>
</dbReference>
<dbReference type="InterPro" id="IPR015914">
    <property type="entry name" value="PAPs_N"/>
</dbReference>
<dbReference type="PANTHER" id="PTHR45867:SF3">
    <property type="entry name" value="ACID PHOSPHATASE TYPE 7"/>
    <property type="match status" value="1"/>
</dbReference>
<dbReference type="Pfam" id="PF16656">
    <property type="entry name" value="Pur_ac_phosph_N"/>
    <property type="match status" value="1"/>
</dbReference>
<reference evidence="5 6" key="1">
    <citation type="submission" date="2018-10" db="EMBL/GenBank/DDBJ databases">
        <title>Genomic Encyclopedia of Archaeal and Bacterial Type Strains, Phase II (KMG-II): from individual species to whole genera.</title>
        <authorList>
            <person name="Goeker M."/>
        </authorList>
    </citation>
    <scope>NUCLEOTIDE SEQUENCE [LARGE SCALE GENOMIC DNA]</scope>
    <source>
        <strain evidence="5 6">DSM 14954</strain>
    </source>
</reference>
<evidence type="ECO:0000313" key="6">
    <source>
        <dbReference type="Proteomes" id="UP000278962"/>
    </source>
</evidence>
<accession>A0A660L4U0</accession>
<dbReference type="EMBL" id="RBIL01000002">
    <property type="protein sequence ID" value="RKQ86570.1"/>
    <property type="molecule type" value="Genomic_DNA"/>
</dbReference>
<evidence type="ECO:0000259" key="4">
    <source>
        <dbReference type="Pfam" id="PF16656"/>
    </source>
</evidence>
<dbReference type="SUPFAM" id="SSF56300">
    <property type="entry name" value="Metallo-dependent phosphatases"/>
    <property type="match status" value="1"/>
</dbReference>
<dbReference type="Proteomes" id="UP000278962">
    <property type="component" value="Unassembled WGS sequence"/>
</dbReference>
<gene>
    <name evidence="5" type="ORF">C8N24_4583</name>
</gene>
<evidence type="ECO:0000259" key="3">
    <source>
        <dbReference type="Pfam" id="PF00149"/>
    </source>
</evidence>
<name>A0A660L4U0_9ACTN</name>
<dbReference type="Gene3D" id="3.60.21.10">
    <property type="match status" value="1"/>
</dbReference>
<comment type="caution">
    <text evidence="5">The sequence shown here is derived from an EMBL/GenBank/DDBJ whole genome shotgun (WGS) entry which is preliminary data.</text>
</comment>
<protein>
    <submittedName>
        <fullName evidence="5">Calcineurin-like phosphoesterase family protein</fullName>
    </submittedName>
</protein>
<feature type="domain" description="Purple acid phosphatase N-terminal" evidence="4">
    <location>
        <begin position="50"/>
        <end position="147"/>
    </location>
</feature>
<keyword evidence="6" id="KW-1185">Reference proteome</keyword>
<proteinExistence type="predicted"/>
<dbReference type="InterPro" id="IPR029052">
    <property type="entry name" value="Metallo-depent_PP-like"/>
</dbReference>